<comment type="subcellular location">
    <subcellularLocation>
        <location evidence="3">Cell membrane</location>
        <topology evidence="3">Lipid-anchor</topology>
        <topology evidence="3">GPI-anchor</topology>
    </subcellularLocation>
    <subcellularLocation>
        <location evidence="2">Secreted</location>
        <location evidence="2">Cell wall</location>
    </subcellularLocation>
</comment>
<dbReference type="PANTHER" id="PTHR16631">
    <property type="entry name" value="GLUCAN 1,3-BETA-GLUCOSIDASE"/>
    <property type="match status" value="1"/>
</dbReference>
<dbReference type="GO" id="GO:0005886">
    <property type="term" value="C:plasma membrane"/>
    <property type="evidence" value="ECO:0007669"/>
    <property type="project" value="UniProtKB-SubCell"/>
</dbReference>
<evidence type="ECO:0000256" key="12">
    <source>
        <dbReference type="ARBA" id="ARBA00023136"/>
    </source>
</evidence>
<evidence type="ECO:0000256" key="10">
    <source>
        <dbReference type="ARBA" id="ARBA00022729"/>
    </source>
</evidence>
<evidence type="ECO:0000256" key="1">
    <source>
        <dbReference type="ARBA" id="ARBA00000382"/>
    </source>
</evidence>
<dbReference type="FunFam" id="3.20.20.80:FF:000233">
    <property type="entry name" value="Probable glucan endo-1,3-beta-glucosidase eglC"/>
    <property type="match status" value="1"/>
</dbReference>
<evidence type="ECO:0000256" key="5">
    <source>
        <dbReference type="ARBA" id="ARBA00012780"/>
    </source>
</evidence>
<accession>A0AA38RFU5</accession>
<gene>
    <name evidence="23" type="ORF">NKR23_g9249</name>
</gene>
<evidence type="ECO:0000256" key="6">
    <source>
        <dbReference type="ARBA" id="ARBA00019762"/>
    </source>
</evidence>
<evidence type="ECO:0000313" key="23">
    <source>
        <dbReference type="EMBL" id="KAJ9137230.1"/>
    </source>
</evidence>
<evidence type="ECO:0000256" key="2">
    <source>
        <dbReference type="ARBA" id="ARBA00004191"/>
    </source>
</evidence>
<evidence type="ECO:0000256" key="11">
    <source>
        <dbReference type="ARBA" id="ARBA00022801"/>
    </source>
</evidence>
<sequence>MHGTSKMLALASSITSAMAAVQGFNYGSTFTTGAAKEQADFESEFKIAQALSGAPGTFNSARLYTMVQGGTTNDPISAIPAALNTDTTLLLGLWASAGDATFANELQALKTAVSTYADSFSSLVVGISVGSEDIYRESPTGQANGDDPGASPDTIVDYIGQVKDVLTAAGISVPVGHVDTWNAWSNSSVTSVIEACDFIGIDTYPYYQNTETNGIDDAKYLFDKAVAVTAAAAGSKPIWVTETGWPVSGPTENLAIPSTSNAKTFWDEIGCNELFGVTNVWWYTLRDADPGTPSPSFGIIGSSSTTPLYDLSCSNVSSSSSSSAVSSATSSAAAGGSSTTLSVAVSQSSAASAAAGSATSVAVGGSPALSSGLPSSQLSLEAQTSTAAATGSAATGTGSGSGSGSGAGTGSNSTVAATATPTPSLTTASTGAGNAVSLGAAFVALMAAMLAL</sequence>
<dbReference type="GO" id="GO:0000272">
    <property type="term" value="P:polysaccharide catabolic process"/>
    <property type="evidence" value="ECO:0007669"/>
    <property type="project" value="UniProtKB-KW"/>
</dbReference>
<dbReference type="AlphaFoldDB" id="A0AA38RFU5"/>
<keyword evidence="24" id="KW-1185">Reference proteome</keyword>
<evidence type="ECO:0000313" key="24">
    <source>
        <dbReference type="Proteomes" id="UP001174694"/>
    </source>
</evidence>
<evidence type="ECO:0000256" key="19">
    <source>
        <dbReference type="ARBA" id="ARBA00032134"/>
    </source>
</evidence>
<evidence type="ECO:0000256" key="13">
    <source>
        <dbReference type="ARBA" id="ARBA00023180"/>
    </source>
</evidence>
<keyword evidence="9" id="KW-0336">GPI-anchor</keyword>
<evidence type="ECO:0000256" key="20">
    <source>
        <dbReference type="ARBA" id="ARBA00032906"/>
    </source>
</evidence>
<feature type="region of interest" description="Disordered" evidence="21">
    <location>
        <begin position="389"/>
        <end position="430"/>
    </location>
</feature>
<dbReference type="GO" id="GO:0071555">
    <property type="term" value="P:cell wall organization"/>
    <property type="evidence" value="ECO:0007669"/>
    <property type="project" value="UniProtKB-KW"/>
</dbReference>
<evidence type="ECO:0000256" key="18">
    <source>
        <dbReference type="ARBA" id="ARBA00025152"/>
    </source>
</evidence>
<dbReference type="GO" id="GO:0005576">
    <property type="term" value="C:extracellular region"/>
    <property type="evidence" value="ECO:0007669"/>
    <property type="project" value="TreeGrafter"/>
</dbReference>
<evidence type="ECO:0000256" key="17">
    <source>
        <dbReference type="ARBA" id="ARBA00023326"/>
    </source>
</evidence>
<feature type="compositionally biased region" description="Low complexity" evidence="21">
    <location>
        <begin position="410"/>
        <end position="430"/>
    </location>
</feature>
<dbReference type="PANTHER" id="PTHR16631:SF13">
    <property type="entry name" value="GLUCAN ENDO-1,3-BETA-GLUCOSIDASE EGLC-RELATED"/>
    <property type="match status" value="1"/>
</dbReference>
<comment type="similarity">
    <text evidence="4">Belongs to the glycosyl hydrolase 17 family.</text>
</comment>
<evidence type="ECO:0000256" key="8">
    <source>
        <dbReference type="ARBA" id="ARBA00022525"/>
    </source>
</evidence>
<keyword evidence="14" id="KW-0119">Carbohydrate metabolism</keyword>
<evidence type="ECO:0000256" key="14">
    <source>
        <dbReference type="ARBA" id="ARBA00023277"/>
    </source>
</evidence>
<dbReference type="InterPro" id="IPR017853">
    <property type="entry name" value="GH"/>
</dbReference>
<evidence type="ECO:0000256" key="3">
    <source>
        <dbReference type="ARBA" id="ARBA00004609"/>
    </source>
</evidence>
<dbReference type="Proteomes" id="UP001174694">
    <property type="component" value="Unassembled WGS sequence"/>
</dbReference>
<evidence type="ECO:0000256" key="22">
    <source>
        <dbReference type="SAM" id="SignalP"/>
    </source>
</evidence>
<name>A0AA38RFU5_9PEZI</name>
<evidence type="ECO:0000256" key="9">
    <source>
        <dbReference type="ARBA" id="ARBA00022622"/>
    </source>
</evidence>
<keyword evidence="15" id="KW-0449">Lipoprotein</keyword>
<dbReference type="EMBL" id="JANBVO010000035">
    <property type="protein sequence ID" value="KAJ9137230.1"/>
    <property type="molecule type" value="Genomic_DNA"/>
</dbReference>
<feature type="compositionally biased region" description="Gly residues" evidence="21">
    <location>
        <begin position="397"/>
        <end position="409"/>
    </location>
</feature>
<dbReference type="GO" id="GO:0042973">
    <property type="term" value="F:glucan endo-1,3-beta-D-glucosidase activity"/>
    <property type="evidence" value="ECO:0007669"/>
    <property type="project" value="UniProtKB-EC"/>
</dbReference>
<keyword evidence="11 23" id="KW-0378">Hydrolase</keyword>
<dbReference type="EC" id="3.2.1.39" evidence="5"/>
<keyword evidence="7" id="KW-0134">Cell wall</keyword>
<proteinExistence type="inferred from homology"/>
<evidence type="ECO:0000256" key="16">
    <source>
        <dbReference type="ARBA" id="ARBA00023316"/>
    </source>
</evidence>
<keyword evidence="10 22" id="KW-0732">Signal</keyword>
<keyword evidence="8" id="KW-0964">Secreted</keyword>
<evidence type="ECO:0000256" key="21">
    <source>
        <dbReference type="SAM" id="MobiDB-lite"/>
    </source>
</evidence>
<dbReference type="GO" id="GO:0009277">
    <property type="term" value="C:fungal-type cell wall"/>
    <property type="evidence" value="ECO:0007669"/>
    <property type="project" value="TreeGrafter"/>
</dbReference>
<dbReference type="InterPro" id="IPR050732">
    <property type="entry name" value="Beta-glucan_modifiers"/>
</dbReference>
<feature type="signal peptide" evidence="22">
    <location>
        <begin position="1"/>
        <end position="19"/>
    </location>
</feature>
<evidence type="ECO:0000256" key="7">
    <source>
        <dbReference type="ARBA" id="ARBA00022512"/>
    </source>
</evidence>
<comment type="catalytic activity">
    <reaction evidence="1">
        <text>Hydrolysis of (1-&gt;3)-beta-D-glucosidic linkages in (1-&gt;3)-beta-D-glucans.</text>
        <dbReference type="EC" id="3.2.1.39"/>
    </reaction>
</comment>
<dbReference type="SUPFAM" id="SSF51445">
    <property type="entry name" value="(Trans)glycosidases"/>
    <property type="match status" value="1"/>
</dbReference>
<comment type="caution">
    <text evidence="23">The sequence shown here is derived from an EMBL/GenBank/DDBJ whole genome shotgun (WGS) entry which is preliminary data.</text>
</comment>
<reference evidence="23" key="1">
    <citation type="submission" date="2022-07" db="EMBL/GenBank/DDBJ databases">
        <title>Fungi with potential for degradation of polypropylene.</title>
        <authorList>
            <person name="Gostincar C."/>
        </authorList>
    </citation>
    <scope>NUCLEOTIDE SEQUENCE</scope>
    <source>
        <strain evidence="23">EXF-13308</strain>
    </source>
</reference>
<evidence type="ECO:0000256" key="4">
    <source>
        <dbReference type="ARBA" id="ARBA00008773"/>
    </source>
</evidence>
<dbReference type="Gene3D" id="3.20.20.80">
    <property type="entry name" value="Glycosidases"/>
    <property type="match status" value="1"/>
</dbReference>
<protein>
    <recommendedName>
        <fullName evidence="6">Probable glucan endo-1,3-beta-glucosidase eglC</fullName>
        <ecNumber evidence="5">3.2.1.39</ecNumber>
    </recommendedName>
    <alternativeName>
        <fullName evidence="19">Endo-1,3-beta-glucanase eglC</fullName>
    </alternativeName>
    <alternativeName>
        <fullName evidence="20">Laminarinase eglC</fullName>
    </alternativeName>
</protein>
<keyword evidence="16" id="KW-0961">Cell wall biogenesis/degradation</keyword>
<dbReference type="GO" id="GO:0009986">
    <property type="term" value="C:cell surface"/>
    <property type="evidence" value="ECO:0007669"/>
    <property type="project" value="TreeGrafter"/>
</dbReference>
<keyword evidence="17" id="KW-0624">Polysaccharide degradation</keyword>
<feature type="chain" id="PRO_5041258445" description="Probable glucan endo-1,3-beta-glucosidase eglC" evidence="22">
    <location>
        <begin position="20"/>
        <end position="452"/>
    </location>
</feature>
<evidence type="ECO:0000256" key="15">
    <source>
        <dbReference type="ARBA" id="ARBA00023288"/>
    </source>
</evidence>
<comment type="function">
    <text evidence="18">Glucanases play a role in cell expansion during growth, in cell-cell fusion during mating, and in spore release during sporulation. This enzyme may be involved in beta-glucan degradation and also function biosynthetically as a transglycosylase.</text>
</comment>
<organism evidence="23 24">
    <name type="scientific">Pleurostoma richardsiae</name>
    <dbReference type="NCBI Taxonomy" id="41990"/>
    <lineage>
        <taxon>Eukaryota</taxon>
        <taxon>Fungi</taxon>
        <taxon>Dikarya</taxon>
        <taxon>Ascomycota</taxon>
        <taxon>Pezizomycotina</taxon>
        <taxon>Sordariomycetes</taxon>
        <taxon>Sordariomycetidae</taxon>
        <taxon>Calosphaeriales</taxon>
        <taxon>Pleurostomataceae</taxon>
        <taxon>Pleurostoma</taxon>
    </lineage>
</organism>
<dbReference type="GO" id="GO:0098552">
    <property type="term" value="C:side of membrane"/>
    <property type="evidence" value="ECO:0007669"/>
    <property type="project" value="UniProtKB-KW"/>
</dbReference>
<keyword evidence="13" id="KW-0325">Glycoprotein</keyword>
<keyword evidence="12" id="KW-0472">Membrane</keyword>